<dbReference type="InterPro" id="IPR041110">
    <property type="entry name" value="PBECR2"/>
</dbReference>
<dbReference type="RefSeq" id="WP_021133077.1">
    <property type="nucleotide sequence ID" value="NZ_AQPH01000064.1"/>
</dbReference>
<protein>
    <submittedName>
        <fullName evidence="3">Virion morphogenesis late F orf</fullName>
    </submittedName>
</protein>
<proteinExistence type="predicted"/>
<dbReference type="PATRIC" id="fig|1316936.3.peg.2783"/>
<dbReference type="NCBIfam" id="TIGR01641">
    <property type="entry name" value="phageSPP1_gp7"/>
    <property type="match status" value="1"/>
</dbReference>
<dbReference type="Pfam" id="PF04233">
    <property type="entry name" value="Phage_Mu_F"/>
    <property type="match status" value="1"/>
</dbReference>
<organism evidence="3 4">
    <name type="scientific">Magnetospirillum fulvum MGU-K5</name>
    <dbReference type="NCBI Taxonomy" id="1316936"/>
    <lineage>
        <taxon>Bacteria</taxon>
        <taxon>Pseudomonadati</taxon>
        <taxon>Pseudomonadota</taxon>
        <taxon>Alphaproteobacteria</taxon>
        <taxon>Rhodospirillales</taxon>
        <taxon>Rhodospirillaceae</taxon>
        <taxon>Magnetospirillum</taxon>
    </lineage>
</organism>
<evidence type="ECO:0000313" key="3">
    <source>
        <dbReference type="EMBL" id="EPY00874.1"/>
    </source>
</evidence>
<name>S9S884_MAGFU</name>
<accession>S9S884</accession>
<evidence type="ECO:0000313" key="4">
    <source>
        <dbReference type="Proteomes" id="UP000015350"/>
    </source>
</evidence>
<evidence type="ECO:0000259" key="2">
    <source>
        <dbReference type="Pfam" id="PF18810"/>
    </source>
</evidence>
<evidence type="ECO:0000259" key="1">
    <source>
        <dbReference type="Pfam" id="PF04233"/>
    </source>
</evidence>
<dbReference type="OrthoDB" id="9813502at2"/>
<reference evidence="3 4" key="1">
    <citation type="submission" date="2013-04" db="EMBL/GenBank/DDBJ databases">
        <authorList>
            <person name="Kuznetsov B."/>
            <person name="Ivanovsky R."/>
        </authorList>
    </citation>
    <scope>NUCLEOTIDE SEQUENCE [LARGE SCALE GENOMIC DNA]</scope>
    <source>
        <strain evidence="3 4">MGU-K5</strain>
    </source>
</reference>
<gene>
    <name evidence="3" type="ORF">K678_13940</name>
</gene>
<feature type="domain" description="Phage-Barnase-EndoU-ColicinE5/D-RelE like nuclease 2" evidence="2">
    <location>
        <begin position="276"/>
        <end position="399"/>
    </location>
</feature>
<dbReference type="Pfam" id="PF18810">
    <property type="entry name" value="PBECR2"/>
    <property type="match status" value="1"/>
</dbReference>
<feature type="domain" description="Phage head morphogenesis" evidence="1">
    <location>
        <begin position="53"/>
        <end position="168"/>
    </location>
</feature>
<sequence>MTVEPKAVDFGEAIAYFRQKLNMPTKAWTDLWQAQHARAFVVAGAMKEDLVADLRNAVAKAIEQGTTLAEFRKDFDQIVDRHGWSYKGQRGWRTGVIYNTNLRMAYAAGKWQQAEQLKMRRPYLRYVAILDRRTRQDHKDWHGTVLPIDDPWWKTHYPPNGWGCRCTVQQLGPRDLDRYGYQVNDQAPPVAWENRTVRTPQGDVTVKAPQGIDTGFAYNVGRAAWGQSAELMALERHGPWEALQAPGAAPPTDLIQAVKPVAKLGKRAADEAGLRDALRQAIGGDQAVFTDPTGGRVNITQAIVDHMLEKPSRMDGREAFFPFIREVVEDPTEIWVGFAQSNQSGRVAMRRRYVKLLELGKDTTVGIVADADGGQWSGVTFFRGDARSIKTLRQGVRIYDAPKSA</sequence>
<dbReference type="eggNOG" id="COG2369">
    <property type="taxonomic scope" value="Bacteria"/>
</dbReference>
<comment type="caution">
    <text evidence="3">The sequence shown here is derived from an EMBL/GenBank/DDBJ whole genome shotgun (WGS) entry which is preliminary data.</text>
</comment>
<dbReference type="EMBL" id="AQPH01000064">
    <property type="protein sequence ID" value="EPY00874.1"/>
    <property type="molecule type" value="Genomic_DNA"/>
</dbReference>
<dbReference type="STRING" id="1316936.K678_13940"/>
<dbReference type="Proteomes" id="UP000015350">
    <property type="component" value="Unassembled WGS sequence"/>
</dbReference>
<dbReference type="AlphaFoldDB" id="S9S884"/>
<dbReference type="InterPro" id="IPR006528">
    <property type="entry name" value="Phage_head_morphogenesis_dom"/>
</dbReference>